<dbReference type="Pfam" id="PF10604">
    <property type="entry name" value="Polyketide_cyc2"/>
    <property type="match status" value="1"/>
</dbReference>
<organism evidence="1 2">
    <name type="scientific">Nesterenkonia natronophila</name>
    <dbReference type="NCBI Taxonomy" id="2174932"/>
    <lineage>
        <taxon>Bacteria</taxon>
        <taxon>Bacillati</taxon>
        <taxon>Actinomycetota</taxon>
        <taxon>Actinomycetes</taxon>
        <taxon>Micrococcales</taxon>
        <taxon>Micrococcaceae</taxon>
        <taxon>Nesterenkonia</taxon>
    </lineage>
</organism>
<dbReference type="SUPFAM" id="SSF55961">
    <property type="entry name" value="Bet v1-like"/>
    <property type="match status" value="1"/>
</dbReference>
<dbReference type="EMBL" id="QYZP01000002">
    <property type="protein sequence ID" value="RJN32255.1"/>
    <property type="molecule type" value="Genomic_DNA"/>
</dbReference>
<dbReference type="Gene3D" id="3.30.530.20">
    <property type="match status" value="1"/>
</dbReference>
<protein>
    <submittedName>
        <fullName evidence="1">Polyketide cyclase</fullName>
    </submittedName>
</protein>
<keyword evidence="2" id="KW-1185">Reference proteome</keyword>
<proteinExistence type="predicted"/>
<sequence>MTEQQVVQAHATIDASAARIFELIAEPSKQPEWDGNDNVGKAEPGQRVTAVGDVFTVRLTNGKVRDNHIVEFAQNRLIAWKPASEGEAPAGHLWRWQLDERSDGTTEVTHTYDWTDLTDQTRMERARSINESYLAASIERLKAVATRA</sequence>
<dbReference type="InterPro" id="IPR023393">
    <property type="entry name" value="START-like_dom_sf"/>
</dbReference>
<accession>A0A3A4FIS6</accession>
<comment type="caution">
    <text evidence="1">The sequence shown here is derived from an EMBL/GenBank/DDBJ whole genome shotgun (WGS) entry which is preliminary data.</text>
</comment>
<dbReference type="RefSeq" id="WP_119902747.1">
    <property type="nucleotide sequence ID" value="NZ_QYZP01000002.1"/>
</dbReference>
<evidence type="ECO:0000313" key="2">
    <source>
        <dbReference type="Proteomes" id="UP000266615"/>
    </source>
</evidence>
<dbReference type="AlphaFoldDB" id="A0A3A4FIS6"/>
<gene>
    <name evidence="1" type="ORF">D3250_07590</name>
</gene>
<dbReference type="Proteomes" id="UP000266615">
    <property type="component" value="Unassembled WGS sequence"/>
</dbReference>
<evidence type="ECO:0000313" key="1">
    <source>
        <dbReference type="EMBL" id="RJN32255.1"/>
    </source>
</evidence>
<dbReference type="OrthoDB" id="6624781at2"/>
<reference evidence="1 2" key="1">
    <citation type="submission" date="2018-09" db="EMBL/GenBank/DDBJ databases">
        <title>Nesterenkonia natronophila sp. nov., an alkaliphilic actinobacteriume isolated from a soda lake, and emended description of the genus Nesterenkonia.</title>
        <authorList>
            <person name="Menes R.J."/>
            <person name="Iriarte A."/>
        </authorList>
    </citation>
    <scope>NUCLEOTIDE SEQUENCE [LARGE SCALE GENOMIC DNA]</scope>
    <source>
        <strain evidence="1 2">M8</strain>
    </source>
</reference>
<name>A0A3A4FIS6_9MICC</name>
<dbReference type="InterPro" id="IPR019587">
    <property type="entry name" value="Polyketide_cyclase/dehydratase"/>
</dbReference>